<evidence type="ECO:0000313" key="2">
    <source>
        <dbReference type="EMBL" id="QXE28367.1"/>
    </source>
</evidence>
<keyword evidence="1" id="KW-1133">Transmembrane helix</keyword>
<keyword evidence="1" id="KW-0812">Transmembrane</keyword>
<gene>
    <name evidence="2" type="ORF">JJJ19_02430</name>
</gene>
<sequence length="68" mass="7319">MIVGIALVFISLTVTSPAYVIIVSGFTIIGVIALVISRMLLWLGKEPGLIEEPGSESITIRNLHLGER</sequence>
<evidence type="ECO:0000313" key="3">
    <source>
        <dbReference type="Proteomes" id="UP000683565"/>
    </source>
</evidence>
<accession>A0ABX8LAE2</accession>
<keyword evidence="3" id="KW-1185">Reference proteome</keyword>
<feature type="transmembrane region" description="Helical" evidence="1">
    <location>
        <begin position="6"/>
        <end position="36"/>
    </location>
</feature>
<reference evidence="2" key="1">
    <citation type="submission" date="2021-01" db="EMBL/GenBank/DDBJ databases">
        <title>Chlamydial infections in birds of prey presented to California wildlife rehabilitation facilities.</title>
        <authorList>
            <person name="Seibert B.A."/>
            <person name="Keel M.K."/>
            <person name="Kelly T.R."/>
            <person name="Nilsen R.A."/>
            <person name="Pesti D.R."/>
            <person name="Ciembor P.X."/>
            <person name="Gregory C.R."/>
            <person name="Ritchie B.W."/>
            <person name="Hawkins M.G."/>
        </authorList>
    </citation>
    <scope>NUCLEOTIDE SEQUENCE [LARGE SCALE GENOMIC DNA]</scope>
    <source>
        <strain evidence="2">SWA</strain>
    </source>
</reference>
<organism evidence="2 3">
    <name type="scientific">Chlamydia buteonis</name>
    <dbReference type="NCBI Taxonomy" id="2494525"/>
    <lineage>
        <taxon>Bacteria</taxon>
        <taxon>Pseudomonadati</taxon>
        <taxon>Chlamydiota</taxon>
        <taxon>Chlamydiia</taxon>
        <taxon>Chlamydiales</taxon>
        <taxon>Chlamydiaceae</taxon>
        <taxon>Chlamydia/Chlamydophila group</taxon>
        <taxon>Chlamydia</taxon>
    </lineage>
</organism>
<dbReference type="EMBL" id="CP067334">
    <property type="protein sequence ID" value="QXE28367.1"/>
    <property type="molecule type" value="Genomic_DNA"/>
</dbReference>
<dbReference type="Proteomes" id="UP000683565">
    <property type="component" value="Chromosome"/>
</dbReference>
<protein>
    <submittedName>
        <fullName evidence="2">Uncharacterized protein</fullName>
    </submittedName>
</protein>
<name>A0ABX8LAE2_9CHLA</name>
<keyword evidence="1" id="KW-0472">Membrane</keyword>
<proteinExistence type="predicted"/>
<evidence type="ECO:0000256" key="1">
    <source>
        <dbReference type="SAM" id="Phobius"/>
    </source>
</evidence>